<reference evidence="2 3" key="1">
    <citation type="journal article" date="2019" name="Int. J. Syst. Evol. Microbiol.">
        <title>The Global Catalogue of Microorganisms (GCM) 10K type strain sequencing project: providing services to taxonomists for standard genome sequencing and annotation.</title>
        <authorList>
            <consortium name="The Broad Institute Genomics Platform"/>
            <consortium name="The Broad Institute Genome Sequencing Center for Infectious Disease"/>
            <person name="Wu L."/>
            <person name="Ma J."/>
        </authorList>
    </citation>
    <scope>NUCLEOTIDE SEQUENCE [LARGE SCALE GENOMIC DNA]</scope>
    <source>
        <strain evidence="2 3">CGMCC 1.12689</strain>
    </source>
</reference>
<name>A0ABD6BZ87_9EURY</name>
<evidence type="ECO:0000313" key="2">
    <source>
        <dbReference type="EMBL" id="MFD1570361.1"/>
    </source>
</evidence>
<keyword evidence="1" id="KW-0812">Transmembrane</keyword>
<evidence type="ECO:0000256" key="1">
    <source>
        <dbReference type="SAM" id="Phobius"/>
    </source>
</evidence>
<keyword evidence="1" id="KW-1133">Transmembrane helix</keyword>
<feature type="transmembrane region" description="Helical" evidence="1">
    <location>
        <begin position="57"/>
        <end position="76"/>
    </location>
</feature>
<dbReference type="EMBL" id="JBHUDB010000002">
    <property type="protein sequence ID" value="MFD1570361.1"/>
    <property type="molecule type" value="Genomic_DNA"/>
</dbReference>
<feature type="transmembrane region" description="Helical" evidence="1">
    <location>
        <begin position="83"/>
        <end position="107"/>
    </location>
</feature>
<dbReference type="Proteomes" id="UP001597185">
    <property type="component" value="Unassembled WGS sequence"/>
</dbReference>
<accession>A0ABD6BZ87</accession>
<proteinExistence type="predicted"/>
<dbReference type="AlphaFoldDB" id="A0ABD6BZ87"/>
<comment type="caution">
    <text evidence="2">The sequence shown here is derived from an EMBL/GenBank/DDBJ whole genome shotgun (WGS) entry which is preliminary data.</text>
</comment>
<evidence type="ECO:0000313" key="3">
    <source>
        <dbReference type="Proteomes" id="UP001597185"/>
    </source>
</evidence>
<dbReference type="RefSeq" id="WP_256418120.1">
    <property type="nucleotide sequence ID" value="NZ_JANHDL010000004.1"/>
</dbReference>
<gene>
    <name evidence="2" type="ORF">ACFR9T_07120</name>
</gene>
<keyword evidence="3" id="KW-1185">Reference proteome</keyword>
<feature type="transmembrane region" description="Helical" evidence="1">
    <location>
        <begin position="33"/>
        <end position="51"/>
    </location>
</feature>
<keyword evidence="1" id="KW-0472">Membrane</keyword>
<organism evidence="2 3">
    <name type="scientific">Halorubrum laminariae</name>
    <dbReference type="NCBI Taxonomy" id="1433523"/>
    <lineage>
        <taxon>Archaea</taxon>
        <taxon>Methanobacteriati</taxon>
        <taxon>Methanobacteriota</taxon>
        <taxon>Stenosarchaea group</taxon>
        <taxon>Halobacteria</taxon>
        <taxon>Halobacteriales</taxon>
        <taxon>Haloferacaceae</taxon>
        <taxon>Halorubrum</taxon>
    </lineage>
</organism>
<sequence length="119" mass="12813">MGTNTTEESHYQELSIEERAQRRLDRQHRYTQRYLAVGSICGVGLVLPLLVQNPVLGVAGFCALTIAGLTSIPGMAHSSKPTFALITLGMWTGGFLAFVLALLYVVFADLLTLAMTGAV</sequence>
<protein>
    <submittedName>
        <fullName evidence="2">Uncharacterized protein</fullName>
    </submittedName>
</protein>